<dbReference type="GO" id="GO:0006974">
    <property type="term" value="P:DNA damage response"/>
    <property type="evidence" value="ECO:0007669"/>
    <property type="project" value="InterPro"/>
</dbReference>
<dbReference type="RefSeq" id="XP_020026295.1">
    <property type="nucleotide sequence ID" value="XM_020170706.1"/>
</dbReference>
<dbReference type="OrthoDB" id="381190at2759"/>
<sequence>MLKFLCMCVTASHITTVSFKAADIRRKLLVLIDSSTLDPAQPLHLHMYLVLLKELPGEEHPLPMDDIIELLKPLSHVCSLYRRDQDVCTTVLNHVLHIVTNLDQGQLDFENTRDAQGRLLTVIGAFWHLAKEKKCTFSVRMALVKCLKALLEVDPYSKWAILNVMGKDFPVNEVFPQFLADDHHQVRMLAAVSINRLFQDMKQGDCSRLLKALPLRLQQTAFESAYLKAQEGMREVSHGAENPDLLDEIYNRKSVLLMTIAVILYSSPICEKQALFALCKSVKENGLESHLAKKVLEKVSETFGYRRLEDFMASHLDYLVLEWLNLQETEYSLSSFPFILLNYRNVEDFYRSYYKVLIPHLVIRSHFDEVKSIANQIQKDWKSLLIDCFPKILVNILPYFAYESTPDSRMAQQRETATKVYDILKSENLLGRQDSYQKILLAICEQATETNNVYKRHRILKIYHLFVSLLLKDIKSGLGGAWAFVLRDVIYTLIHSINKRPSRFMDVTLRSFSLCCDLLSQVCQAAVTHCKDALENHLHVIVGSLIPLVDNQVEVREQVLDLLKYLVIDNKDNENLYLTIKLLDPFPEHVVFKDLRVTQQKIKYSRGPFSLLEEINHFLSVSVYDALPLTRLEGLKDLRRQLEQHKDQMMDLMRASQGTHFNDMDYFCLFLSVYPHTPKDWTWGIINARQALYH</sequence>
<protein>
    <submittedName>
        <fullName evidence="1">Serine-protein kinase ATM-like isoform X4</fullName>
    </submittedName>
</protein>
<name>A0A8B7V693_CASCN</name>
<dbReference type="PANTHER" id="PTHR37079:SF4">
    <property type="entry name" value="SERINE_THREONINE-PROTEIN KINASE ATM"/>
    <property type="match status" value="1"/>
</dbReference>
<dbReference type="InterPro" id="IPR016024">
    <property type="entry name" value="ARM-type_fold"/>
</dbReference>
<dbReference type="InterPro" id="IPR038980">
    <property type="entry name" value="ATM_plant"/>
</dbReference>
<dbReference type="GO" id="GO:0004674">
    <property type="term" value="F:protein serine/threonine kinase activity"/>
    <property type="evidence" value="ECO:0007669"/>
    <property type="project" value="InterPro"/>
</dbReference>
<dbReference type="PANTHER" id="PTHR37079">
    <property type="entry name" value="SERINE/THREONINE-PROTEIN KINASE ATM"/>
    <property type="match status" value="1"/>
</dbReference>
<dbReference type="AlphaFoldDB" id="A0A8B7V693"/>
<organism evidence="1">
    <name type="scientific">Castor canadensis</name>
    <name type="common">American beaver</name>
    <dbReference type="NCBI Taxonomy" id="51338"/>
    <lineage>
        <taxon>Eukaryota</taxon>
        <taxon>Metazoa</taxon>
        <taxon>Chordata</taxon>
        <taxon>Craniata</taxon>
        <taxon>Vertebrata</taxon>
        <taxon>Euteleostomi</taxon>
        <taxon>Mammalia</taxon>
        <taxon>Eutheria</taxon>
        <taxon>Euarchontoglires</taxon>
        <taxon>Glires</taxon>
        <taxon>Rodentia</taxon>
        <taxon>Castorimorpha</taxon>
        <taxon>Castoridae</taxon>
        <taxon>Castor</taxon>
    </lineage>
</organism>
<reference evidence="1" key="1">
    <citation type="submission" date="2025-08" db="UniProtKB">
        <authorList>
            <consortium name="RefSeq"/>
        </authorList>
    </citation>
    <scope>IDENTIFICATION</scope>
    <source>
        <tissue evidence="1">Leukocyte</tissue>
    </source>
</reference>
<evidence type="ECO:0000313" key="1">
    <source>
        <dbReference type="RefSeq" id="XP_020026295.1"/>
    </source>
</evidence>
<accession>A0A8B7V693</accession>
<proteinExistence type="predicted"/>
<dbReference type="SUPFAM" id="SSF48371">
    <property type="entry name" value="ARM repeat"/>
    <property type="match status" value="1"/>
</dbReference>
<gene>
    <name evidence="1" type="primary">LOC109690987</name>
</gene>